<protein>
    <submittedName>
        <fullName evidence="1">Uncharacterized protein</fullName>
    </submittedName>
</protein>
<evidence type="ECO:0000313" key="1">
    <source>
        <dbReference type="EMBL" id="KAH7928118.1"/>
    </source>
</evidence>
<gene>
    <name evidence="1" type="ORF">BV22DRAFT_231274</name>
</gene>
<sequence length="253" mass="27820">MGSLAATCIGLDFWHVSGATCSGPTPPGIHLFSLKLHVRSTQKLRVANTLLSIMVCAFECIGTALTTFRCLQALRIQKKTRRYDNSIMYFMLKEGTLYFCGVFVFTFTAVVLNFEEPNGFLGRLLNALTLPVSGLLSARLLLHLREWTDRTRVSLSRGETHSPHNEEVQTYQNNILQSFHAATVGRLSDTDEFGGDPVEGARSTLDSDVPDVESSLPRSDAEGAENGSVGVRQDGGSWIELRGKERATVFTTT</sequence>
<evidence type="ECO:0000313" key="2">
    <source>
        <dbReference type="Proteomes" id="UP000790709"/>
    </source>
</evidence>
<organism evidence="1 2">
    <name type="scientific">Leucogyrophana mollusca</name>
    <dbReference type="NCBI Taxonomy" id="85980"/>
    <lineage>
        <taxon>Eukaryota</taxon>
        <taxon>Fungi</taxon>
        <taxon>Dikarya</taxon>
        <taxon>Basidiomycota</taxon>
        <taxon>Agaricomycotina</taxon>
        <taxon>Agaricomycetes</taxon>
        <taxon>Agaricomycetidae</taxon>
        <taxon>Boletales</taxon>
        <taxon>Boletales incertae sedis</taxon>
        <taxon>Leucogyrophana</taxon>
    </lineage>
</organism>
<reference evidence="1" key="1">
    <citation type="journal article" date="2021" name="New Phytol.">
        <title>Evolutionary innovations through gain and loss of genes in the ectomycorrhizal Boletales.</title>
        <authorList>
            <person name="Wu G."/>
            <person name="Miyauchi S."/>
            <person name="Morin E."/>
            <person name="Kuo A."/>
            <person name="Drula E."/>
            <person name="Varga T."/>
            <person name="Kohler A."/>
            <person name="Feng B."/>
            <person name="Cao Y."/>
            <person name="Lipzen A."/>
            <person name="Daum C."/>
            <person name="Hundley H."/>
            <person name="Pangilinan J."/>
            <person name="Johnson J."/>
            <person name="Barry K."/>
            <person name="LaButti K."/>
            <person name="Ng V."/>
            <person name="Ahrendt S."/>
            <person name="Min B."/>
            <person name="Choi I.G."/>
            <person name="Park H."/>
            <person name="Plett J.M."/>
            <person name="Magnuson J."/>
            <person name="Spatafora J.W."/>
            <person name="Nagy L.G."/>
            <person name="Henrissat B."/>
            <person name="Grigoriev I.V."/>
            <person name="Yang Z.L."/>
            <person name="Xu J."/>
            <person name="Martin F.M."/>
        </authorList>
    </citation>
    <scope>NUCLEOTIDE SEQUENCE</scope>
    <source>
        <strain evidence="1">KUC20120723A-06</strain>
    </source>
</reference>
<accession>A0ACB8BU23</accession>
<dbReference type="EMBL" id="MU266357">
    <property type="protein sequence ID" value="KAH7928118.1"/>
    <property type="molecule type" value="Genomic_DNA"/>
</dbReference>
<keyword evidence="2" id="KW-1185">Reference proteome</keyword>
<dbReference type="Proteomes" id="UP000790709">
    <property type="component" value="Unassembled WGS sequence"/>
</dbReference>
<name>A0ACB8BU23_9AGAM</name>
<proteinExistence type="predicted"/>
<comment type="caution">
    <text evidence="1">The sequence shown here is derived from an EMBL/GenBank/DDBJ whole genome shotgun (WGS) entry which is preliminary data.</text>
</comment>